<dbReference type="Pfam" id="PF15255">
    <property type="entry name" value="CAP-ZIP_m"/>
    <property type="match status" value="1"/>
</dbReference>
<feature type="compositionally biased region" description="Basic residues" evidence="1">
    <location>
        <begin position="160"/>
        <end position="177"/>
    </location>
</feature>
<protein>
    <recommendedName>
        <fullName evidence="2">FAM21/CAPZIP domain-containing protein</fullName>
    </recommendedName>
</protein>
<sequence length="333" mass="36117">MEGKSEETNSTEESPAPSVAKLAGIFGNQLNSPKKEIPPHKPTRRKPPCSLPLHTNRAESTQNAEEKVSPQAPHLPKIKVKSSPLIEKLQANLAFAPAPFLPGGGPLKSPGLKVMASPFSSPSSSPTSPGVQSRSSETEEVPISFEQPPEGAHLQSVTKVRTRGSIKRRPPSRRFRKSQSDIGYEDDLGGNTTPKLNGDKKEEEDNVFDATSKSTVDKDGNEMETTQETTGDKPAEKSPESITNDPETSEEPEVESEISNEGGIEDKVGEQDCNTVEEKDKGIGEEAANETDIQKQPNVTRDHANGNESESPEKETDNQESQSRVEEKTDAEK</sequence>
<reference evidence="3" key="1">
    <citation type="submission" date="2022-03" db="EMBL/GenBank/DDBJ databases">
        <authorList>
            <person name="Alioto T."/>
            <person name="Alioto T."/>
            <person name="Gomez Garrido J."/>
        </authorList>
    </citation>
    <scope>NUCLEOTIDE SEQUENCE</scope>
</reference>
<feature type="region of interest" description="Disordered" evidence="1">
    <location>
        <begin position="1"/>
        <end position="79"/>
    </location>
</feature>
<feature type="compositionally biased region" description="Basic and acidic residues" evidence="1">
    <location>
        <begin position="300"/>
        <end position="333"/>
    </location>
</feature>
<keyword evidence="4" id="KW-1185">Reference proteome</keyword>
<accession>A0AAD1QYN8</accession>
<dbReference type="EMBL" id="OW240912">
    <property type="protein sequence ID" value="CAH2218981.1"/>
    <property type="molecule type" value="Genomic_DNA"/>
</dbReference>
<evidence type="ECO:0000256" key="1">
    <source>
        <dbReference type="SAM" id="MobiDB-lite"/>
    </source>
</evidence>
<name>A0AAD1QYN8_PELCU</name>
<dbReference type="Proteomes" id="UP001295444">
    <property type="component" value="Chromosome 01"/>
</dbReference>
<evidence type="ECO:0000313" key="3">
    <source>
        <dbReference type="EMBL" id="CAH2218981.1"/>
    </source>
</evidence>
<evidence type="ECO:0000259" key="2">
    <source>
        <dbReference type="Pfam" id="PF15255"/>
    </source>
</evidence>
<proteinExistence type="predicted"/>
<feature type="compositionally biased region" description="Acidic residues" evidence="1">
    <location>
        <begin position="247"/>
        <end position="258"/>
    </location>
</feature>
<organism evidence="3 4">
    <name type="scientific">Pelobates cultripes</name>
    <name type="common">Western spadefoot toad</name>
    <dbReference type="NCBI Taxonomy" id="61616"/>
    <lineage>
        <taxon>Eukaryota</taxon>
        <taxon>Metazoa</taxon>
        <taxon>Chordata</taxon>
        <taxon>Craniata</taxon>
        <taxon>Vertebrata</taxon>
        <taxon>Euteleostomi</taxon>
        <taxon>Amphibia</taxon>
        <taxon>Batrachia</taxon>
        <taxon>Anura</taxon>
        <taxon>Pelobatoidea</taxon>
        <taxon>Pelobatidae</taxon>
        <taxon>Pelobates</taxon>
    </lineage>
</organism>
<dbReference type="AlphaFoldDB" id="A0AAD1QYN8"/>
<evidence type="ECO:0000313" key="4">
    <source>
        <dbReference type="Proteomes" id="UP001295444"/>
    </source>
</evidence>
<gene>
    <name evidence="3" type="ORF">PECUL_23A054496</name>
</gene>
<feature type="compositionally biased region" description="Basic and acidic residues" evidence="1">
    <location>
        <begin position="264"/>
        <end position="284"/>
    </location>
</feature>
<feature type="compositionally biased region" description="Low complexity" evidence="1">
    <location>
        <begin position="107"/>
        <end position="135"/>
    </location>
</feature>
<dbReference type="InterPro" id="IPR029341">
    <property type="entry name" value="FAM21/CAPZIP"/>
</dbReference>
<feature type="region of interest" description="Disordered" evidence="1">
    <location>
        <begin position="96"/>
        <end position="333"/>
    </location>
</feature>
<feature type="compositionally biased region" description="Basic and acidic residues" evidence="1">
    <location>
        <begin position="230"/>
        <end position="239"/>
    </location>
</feature>
<feature type="domain" description="FAM21/CAPZIP" evidence="2">
    <location>
        <begin position="80"/>
        <end position="187"/>
    </location>
</feature>